<name>A0A445AYA7_ARAHY</name>
<organism evidence="2 3">
    <name type="scientific">Arachis hypogaea</name>
    <name type="common">Peanut</name>
    <dbReference type="NCBI Taxonomy" id="3818"/>
    <lineage>
        <taxon>Eukaryota</taxon>
        <taxon>Viridiplantae</taxon>
        <taxon>Streptophyta</taxon>
        <taxon>Embryophyta</taxon>
        <taxon>Tracheophyta</taxon>
        <taxon>Spermatophyta</taxon>
        <taxon>Magnoliopsida</taxon>
        <taxon>eudicotyledons</taxon>
        <taxon>Gunneridae</taxon>
        <taxon>Pentapetalae</taxon>
        <taxon>rosids</taxon>
        <taxon>fabids</taxon>
        <taxon>Fabales</taxon>
        <taxon>Fabaceae</taxon>
        <taxon>Papilionoideae</taxon>
        <taxon>50 kb inversion clade</taxon>
        <taxon>dalbergioids sensu lato</taxon>
        <taxon>Dalbergieae</taxon>
        <taxon>Pterocarpus clade</taxon>
        <taxon>Arachis</taxon>
    </lineage>
</organism>
<dbReference type="EMBL" id="SDMP01000011">
    <property type="protein sequence ID" value="RYR31390.1"/>
    <property type="molecule type" value="Genomic_DNA"/>
</dbReference>
<reference evidence="2 3" key="1">
    <citation type="submission" date="2019-01" db="EMBL/GenBank/DDBJ databases">
        <title>Sequencing of cultivated peanut Arachis hypogaea provides insights into genome evolution and oil improvement.</title>
        <authorList>
            <person name="Chen X."/>
        </authorList>
    </citation>
    <scope>NUCLEOTIDE SEQUENCE [LARGE SCALE GENOMIC DNA]</scope>
    <source>
        <strain evidence="3">cv. Fuhuasheng</strain>
        <tissue evidence="2">Leaves</tissue>
    </source>
</reference>
<comment type="caution">
    <text evidence="2">The sequence shown here is derived from an EMBL/GenBank/DDBJ whole genome shotgun (WGS) entry which is preliminary data.</text>
</comment>
<protein>
    <submittedName>
        <fullName evidence="2">Uncharacterized protein</fullName>
    </submittedName>
</protein>
<gene>
    <name evidence="2" type="ORF">Ahy_B01g056201</name>
</gene>
<feature type="compositionally biased region" description="Basic and acidic residues" evidence="1">
    <location>
        <begin position="197"/>
        <end position="209"/>
    </location>
</feature>
<evidence type="ECO:0000313" key="3">
    <source>
        <dbReference type="Proteomes" id="UP000289738"/>
    </source>
</evidence>
<dbReference type="Proteomes" id="UP000289738">
    <property type="component" value="Chromosome B01"/>
</dbReference>
<evidence type="ECO:0000256" key="1">
    <source>
        <dbReference type="SAM" id="MobiDB-lite"/>
    </source>
</evidence>
<evidence type="ECO:0000313" key="2">
    <source>
        <dbReference type="EMBL" id="RYR31390.1"/>
    </source>
</evidence>
<proteinExistence type="predicted"/>
<keyword evidence="3" id="KW-1185">Reference proteome</keyword>
<dbReference type="AlphaFoldDB" id="A0A445AYA7"/>
<accession>A0A445AYA7</accession>
<feature type="region of interest" description="Disordered" evidence="1">
    <location>
        <begin position="197"/>
        <end position="279"/>
    </location>
</feature>
<sequence>MRLRCGKIIHMADEISIVNGGSSTNDSIPVSMQQADVSSRSEAAIGTERVENGFQNEKNVLNQENPYVIPRGQNADDVLARLRANHGGERYQTELMKKEKEKYRNEQRSKSKPFTRKEKVAYVTMESSEEEFDFETEVDLAELKKGPPYVRPVYPRTGDGLLDFLVQQKIKDRDISLCPRCNTVFDPEAAATFKKERMKKELAHREEQARQSGGHRAPSRNQYSYYRGRTRGKELSKGATPSVHSRIVFPSDGETYPKEIPSPAKMEKGKAIAQSSGIDKNKDVDVDEEYFDEGDDDMVRTISIIPIEYLGEYEGDPNEDYDSEDEEAFSFIRIEDEPGYFLRPTEKQMSHLRLLHITTTLGGIKVNKVLIDGGVAISLLPERMLIKLLENKFGSADEVESHRNEIANELAQIASKYKIGSGTLESLIECGVSAGSSKEEFKRSVKSWLRIGSLTHVVVDDPRV</sequence>